<name>A0A0E4C7Z6_9FIRM</name>
<dbReference type="GO" id="GO:0016787">
    <property type="term" value="F:hydrolase activity"/>
    <property type="evidence" value="ECO:0007669"/>
    <property type="project" value="UniProtKB-UniRule"/>
</dbReference>
<gene>
    <name evidence="4" type="ORF">748</name>
</gene>
<accession>A0A0E4C7Z6</accession>
<dbReference type="RefSeq" id="WP_046495919.1">
    <property type="nucleotide sequence ID" value="NZ_CGIH01000009.1"/>
</dbReference>
<dbReference type="Pfam" id="PF12850">
    <property type="entry name" value="Metallophos_2"/>
    <property type="match status" value="1"/>
</dbReference>
<dbReference type="Proteomes" id="UP000045545">
    <property type="component" value="Unassembled WGS sequence"/>
</dbReference>
<dbReference type="GO" id="GO:0046872">
    <property type="term" value="F:metal ion binding"/>
    <property type="evidence" value="ECO:0007669"/>
    <property type="project" value="UniProtKB-KW"/>
</dbReference>
<dbReference type="PANTHER" id="PTHR11124">
    <property type="entry name" value="VACUOLAR SORTING PROTEIN VPS29"/>
    <property type="match status" value="1"/>
</dbReference>
<reference evidence="4 5" key="1">
    <citation type="submission" date="2015-03" db="EMBL/GenBank/DDBJ databases">
        <authorList>
            <person name="Murphy D."/>
        </authorList>
    </citation>
    <scope>NUCLEOTIDE SEQUENCE [LARGE SCALE GENOMIC DNA]</scope>
    <source>
        <strain evidence="4 5">OL-4</strain>
    </source>
</reference>
<comment type="cofactor">
    <cofactor evidence="2">
        <name>a divalent metal cation</name>
        <dbReference type="ChEBI" id="CHEBI:60240"/>
    </cofactor>
</comment>
<evidence type="ECO:0000256" key="1">
    <source>
        <dbReference type="ARBA" id="ARBA00008950"/>
    </source>
</evidence>
<dbReference type="InterPro" id="IPR029052">
    <property type="entry name" value="Metallo-depent_PP-like"/>
</dbReference>
<evidence type="ECO:0000259" key="3">
    <source>
        <dbReference type="Pfam" id="PF12850"/>
    </source>
</evidence>
<organism evidence="4 5">
    <name type="scientific">Syntrophomonas zehnderi OL-4</name>
    <dbReference type="NCBI Taxonomy" id="690567"/>
    <lineage>
        <taxon>Bacteria</taxon>
        <taxon>Bacillati</taxon>
        <taxon>Bacillota</taxon>
        <taxon>Clostridia</taxon>
        <taxon>Eubacteriales</taxon>
        <taxon>Syntrophomonadaceae</taxon>
        <taxon>Syntrophomonas</taxon>
    </lineage>
</organism>
<feature type="domain" description="Calcineurin-like phosphoesterase" evidence="3">
    <location>
        <begin position="1"/>
        <end position="147"/>
    </location>
</feature>
<protein>
    <recommendedName>
        <fullName evidence="2">Phosphoesterase</fullName>
        <ecNumber evidence="2">3.1.4.-</ecNumber>
    </recommendedName>
</protein>
<comment type="similarity">
    <text evidence="1 2">Belongs to the metallophosphoesterase superfamily. YfcE family.</text>
</comment>
<keyword evidence="5" id="KW-1185">Reference proteome</keyword>
<dbReference type="InterPro" id="IPR000979">
    <property type="entry name" value="Phosphodiesterase_MJ0936/Vps29"/>
</dbReference>
<evidence type="ECO:0000313" key="4">
    <source>
        <dbReference type="EMBL" id="CFX18579.1"/>
    </source>
</evidence>
<dbReference type="STRING" id="690567.748"/>
<sequence length="157" mass="17568">MIIGVLADTHGHTEGVLRQLRQQKIDCLLFAGDFYNDGQKISGSLKIKHHSVLGNCDRNFKGAKTEEFIEILGHKFYLTHGHQWGVKKGVNRLYYRALELGADAVVYGHTHVPHLKQEGDIWMINPGSPTRPRFGSPGTYGLIEVEQGVLKPRLIGI</sequence>
<evidence type="ECO:0000256" key="2">
    <source>
        <dbReference type="RuleBase" id="RU362039"/>
    </source>
</evidence>
<dbReference type="SUPFAM" id="SSF56300">
    <property type="entry name" value="Metallo-dependent phosphatases"/>
    <property type="match status" value="1"/>
</dbReference>
<dbReference type="InterPro" id="IPR024654">
    <property type="entry name" value="Calcineurin-like_PHP_lpxH"/>
</dbReference>
<dbReference type="AlphaFoldDB" id="A0A0E4C7Z6"/>
<evidence type="ECO:0000313" key="5">
    <source>
        <dbReference type="Proteomes" id="UP000045545"/>
    </source>
</evidence>
<dbReference type="Gene3D" id="3.60.21.10">
    <property type="match status" value="1"/>
</dbReference>
<dbReference type="EC" id="3.1.4.-" evidence="2"/>
<dbReference type="EMBL" id="CGIH01000009">
    <property type="protein sequence ID" value="CFX18579.1"/>
    <property type="molecule type" value="Genomic_DNA"/>
</dbReference>
<proteinExistence type="inferred from homology"/>
<dbReference type="NCBIfam" id="TIGR00040">
    <property type="entry name" value="yfcE"/>
    <property type="match status" value="1"/>
</dbReference>
<keyword evidence="2" id="KW-0479">Metal-binding</keyword>